<evidence type="ECO:0000259" key="2">
    <source>
        <dbReference type="PROSITE" id="PS50144"/>
    </source>
</evidence>
<dbReference type="InterPro" id="IPR002083">
    <property type="entry name" value="MATH/TRAF_dom"/>
</dbReference>
<dbReference type="EMBL" id="BTSY01000005">
    <property type="protein sequence ID" value="GMT29672.1"/>
    <property type="molecule type" value="Genomic_DNA"/>
</dbReference>
<comment type="caution">
    <text evidence="3">The sequence shown here is derived from an EMBL/GenBank/DDBJ whole genome shotgun (WGS) entry which is preliminary data.</text>
</comment>
<sequence length="198" mass="22789">SQGFIKDDKIIVEATITVKETVGIRKPLEFDFFSPPSFGSDDVILVVEGKKVHVGKQYLTIHSPVFAAMFNGDFAEKNKEEIELKDVSREEFIELLYVIYPSYRPITRYSVRFILALADFYQIKYASNLAETYLIKTEVFTTAAKLLLADKFKLNVLQVFCFHNFSLFSILLSSKSEDEFKDLSHVMRSSLLTRMLEL</sequence>
<feature type="non-terminal residue" evidence="3">
    <location>
        <position position="198"/>
    </location>
</feature>
<evidence type="ECO:0000313" key="3">
    <source>
        <dbReference type="EMBL" id="GMT29672.1"/>
    </source>
</evidence>
<feature type="non-terminal residue" evidence="3">
    <location>
        <position position="1"/>
    </location>
</feature>
<evidence type="ECO:0000313" key="4">
    <source>
        <dbReference type="Proteomes" id="UP001432322"/>
    </source>
</evidence>
<feature type="domain" description="MATH" evidence="2">
    <location>
        <begin position="1"/>
        <end position="16"/>
    </location>
</feature>
<proteinExistence type="predicted"/>
<dbReference type="PROSITE" id="PS50097">
    <property type="entry name" value="BTB"/>
    <property type="match status" value="1"/>
</dbReference>
<dbReference type="PROSITE" id="PS50144">
    <property type="entry name" value="MATH"/>
    <property type="match status" value="1"/>
</dbReference>
<feature type="domain" description="BTB" evidence="1">
    <location>
        <begin position="41"/>
        <end position="108"/>
    </location>
</feature>
<dbReference type="Pfam" id="PF00651">
    <property type="entry name" value="BTB"/>
    <property type="match status" value="1"/>
</dbReference>
<dbReference type="AlphaFoldDB" id="A0AAV5WFA0"/>
<dbReference type="Gene3D" id="3.30.710.10">
    <property type="entry name" value="Potassium Channel Kv1.1, Chain A"/>
    <property type="match status" value="1"/>
</dbReference>
<reference evidence="3" key="1">
    <citation type="submission" date="2023-10" db="EMBL/GenBank/DDBJ databases">
        <title>Genome assembly of Pristionchus species.</title>
        <authorList>
            <person name="Yoshida K."/>
            <person name="Sommer R.J."/>
        </authorList>
    </citation>
    <scope>NUCLEOTIDE SEQUENCE</scope>
    <source>
        <strain evidence="3">RS5133</strain>
    </source>
</reference>
<gene>
    <name evidence="3" type="ORF">PFISCL1PPCAC_20969</name>
</gene>
<keyword evidence="4" id="KW-1185">Reference proteome</keyword>
<dbReference type="SUPFAM" id="SSF54695">
    <property type="entry name" value="POZ domain"/>
    <property type="match status" value="1"/>
</dbReference>
<organism evidence="3 4">
    <name type="scientific">Pristionchus fissidentatus</name>
    <dbReference type="NCBI Taxonomy" id="1538716"/>
    <lineage>
        <taxon>Eukaryota</taxon>
        <taxon>Metazoa</taxon>
        <taxon>Ecdysozoa</taxon>
        <taxon>Nematoda</taxon>
        <taxon>Chromadorea</taxon>
        <taxon>Rhabditida</taxon>
        <taxon>Rhabditina</taxon>
        <taxon>Diplogasteromorpha</taxon>
        <taxon>Diplogasteroidea</taxon>
        <taxon>Neodiplogasteridae</taxon>
        <taxon>Pristionchus</taxon>
    </lineage>
</organism>
<dbReference type="InterPro" id="IPR000210">
    <property type="entry name" value="BTB/POZ_dom"/>
</dbReference>
<protein>
    <recommendedName>
        <fullName evidence="5">BTB domain-containing protein</fullName>
    </recommendedName>
</protein>
<dbReference type="SMART" id="SM00225">
    <property type="entry name" value="BTB"/>
    <property type="match status" value="1"/>
</dbReference>
<dbReference type="PANTHER" id="PTHR47022">
    <property type="entry name" value="BTB AND MATH DOMAIN-CONTAINING PROTEIN 36-RELATED"/>
    <property type="match status" value="1"/>
</dbReference>
<name>A0AAV5WFA0_9BILA</name>
<dbReference type="InterPro" id="IPR011333">
    <property type="entry name" value="SKP1/BTB/POZ_sf"/>
</dbReference>
<dbReference type="CDD" id="cd18186">
    <property type="entry name" value="BTB_POZ_ZBTB_KLHL-like"/>
    <property type="match status" value="1"/>
</dbReference>
<dbReference type="PANTHER" id="PTHR47022:SF1">
    <property type="entry name" value="BTB AND MATH DOMAIN-CONTAINING PROTEIN 36-RELATED"/>
    <property type="match status" value="1"/>
</dbReference>
<evidence type="ECO:0000259" key="1">
    <source>
        <dbReference type="PROSITE" id="PS50097"/>
    </source>
</evidence>
<dbReference type="Proteomes" id="UP001432322">
    <property type="component" value="Unassembled WGS sequence"/>
</dbReference>
<accession>A0AAV5WFA0</accession>
<evidence type="ECO:0008006" key="5">
    <source>
        <dbReference type="Google" id="ProtNLM"/>
    </source>
</evidence>